<organism evidence="1 2">
    <name type="scientific">Methylorubrum suomiense</name>
    <dbReference type="NCBI Taxonomy" id="144191"/>
    <lineage>
        <taxon>Bacteria</taxon>
        <taxon>Pseudomonadati</taxon>
        <taxon>Pseudomonadota</taxon>
        <taxon>Alphaproteobacteria</taxon>
        <taxon>Hyphomicrobiales</taxon>
        <taxon>Methylobacteriaceae</taxon>
        <taxon>Methylorubrum</taxon>
    </lineage>
</organism>
<comment type="caution">
    <text evidence="1">The sequence shown here is derived from an EMBL/GenBank/DDBJ whole genome shotgun (WGS) entry which is preliminary data.</text>
</comment>
<protein>
    <submittedName>
        <fullName evidence="1">Uncharacterized protein</fullName>
    </submittedName>
</protein>
<dbReference type="Proteomes" id="UP001055093">
    <property type="component" value="Unassembled WGS sequence"/>
</dbReference>
<dbReference type="EMBL" id="BPRE01000015">
    <property type="protein sequence ID" value="GJE77487.1"/>
    <property type="molecule type" value="Genomic_DNA"/>
</dbReference>
<sequence length="136" mass="13865">MAIVPYEQLVSEERTRQVVGAILIGAAAAGNAYAAQQSSYTSSGRYSPIAGAINGARADAHNAAMIGGAVAAGQVNLAALEQNVIKDNTVMPTEWIGGQLHIEPPAGAGNVAKAYVITVPVGDDIHEITVTQGRGV</sequence>
<reference evidence="1" key="2">
    <citation type="submission" date="2021-08" db="EMBL/GenBank/DDBJ databases">
        <authorList>
            <person name="Tani A."/>
            <person name="Ola A."/>
            <person name="Ogura Y."/>
            <person name="Katsura K."/>
            <person name="Hayashi T."/>
        </authorList>
    </citation>
    <scope>NUCLEOTIDE SEQUENCE</scope>
    <source>
        <strain evidence="1">DSM 14458</strain>
    </source>
</reference>
<evidence type="ECO:0000313" key="1">
    <source>
        <dbReference type="EMBL" id="GJE77487.1"/>
    </source>
</evidence>
<accession>A0ABQ4UZ59</accession>
<keyword evidence="2" id="KW-1185">Reference proteome</keyword>
<evidence type="ECO:0000313" key="2">
    <source>
        <dbReference type="Proteomes" id="UP001055093"/>
    </source>
</evidence>
<gene>
    <name evidence="1" type="ORF">BGCPKDLD_4092</name>
</gene>
<name>A0ABQ4UZ59_9HYPH</name>
<proteinExistence type="predicted"/>
<reference evidence="1" key="1">
    <citation type="journal article" date="2021" name="Front. Microbiol.">
        <title>Comprehensive Comparative Genomics and Phenotyping of Methylobacterium Species.</title>
        <authorList>
            <person name="Alessa O."/>
            <person name="Ogura Y."/>
            <person name="Fujitani Y."/>
            <person name="Takami H."/>
            <person name="Hayashi T."/>
            <person name="Sahin N."/>
            <person name="Tani A."/>
        </authorList>
    </citation>
    <scope>NUCLEOTIDE SEQUENCE</scope>
    <source>
        <strain evidence="1">DSM 14458</strain>
    </source>
</reference>